<feature type="domain" description="Reverse transcriptase" evidence="5">
    <location>
        <begin position="193"/>
        <end position="351"/>
    </location>
</feature>
<feature type="compositionally biased region" description="Pro residues" evidence="4">
    <location>
        <begin position="63"/>
        <end position="80"/>
    </location>
</feature>
<reference evidence="7" key="1">
    <citation type="journal article" date="2023" name="Science">
        <title>Genome structures resolve the early diversification of teleost fishes.</title>
        <authorList>
            <person name="Parey E."/>
            <person name="Louis A."/>
            <person name="Montfort J."/>
            <person name="Bouchez O."/>
            <person name="Roques C."/>
            <person name="Iampietro C."/>
            <person name="Lluch J."/>
            <person name="Castinel A."/>
            <person name="Donnadieu C."/>
            <person name="Desvignes T."/>
            <person name="Floi Bucao C."/>
            <person name="Jouanno E."/>
            <person name="Wen M."/>
            <person name="Mejri S."/>
            <person name="Dirks R."/>
            <person name="Jansen H."/>
            <person name="Henkel C."/>
            <person name="Chen W.J."/>
            <person name="Zahm M."/>
            <person name="Cabau C."/>
            <person name="Klopp C."/>
            <person name="Thompson A.W."/>
            <person name="Robinson-Rechavi M."/>
            <person name="Braasch I."/>
            <person name="Lecointre G."/>
            <person name="Bobe J."/>
            <person name="Postlethwait J.H."/>
            <person name="Berthelot C."/>
            <person name="Roest Crollius H."/>
            <person name="Guiguen Y."/>
        </authorList>
    </citation>
    <scope>NUCLEOTIDE SEQUENCE</scope>
    <source>
        <strain evidence="7">WJC10195</strain>
    </source>
</reference>
<feature type="region of interest" description="Disordered" evidence="4">
    <location>
        <begin position="56"/>
        <end position="81"/>
    </location>
</feature>
<dbReference type="InterPro" id="IPR000477">
    <property type="entry name" value="RT_dom"/>
</dbReference>
<dbReference type="OrthoDB" id="6761011at2759"/>
<dbReference type="Proteomes" id="UP001152622">
    <property type="component" value="Chromosome 4"/>
</dbReference>
<dbReference type="InterPro" id="IPR043502">
    <property type="entry name" value="DNA/RNA_pol_sf"/>
</dbReference>
<protein>
    <recommendedName>
        <fullName evidence="2">ribonuclease H</fullName>
        <ecNumber evidence="2">3.1.26.4</ecNumber>
    </recommendedName>
</protein>
<sequence length="531" mass="59639">MASKRPYKAFLEDDHPVPRSSKYRHVESQKEVKQRCGSRGYKTFINNDCVIPRTTTYYRGKPKPPTTSGPAPPQPAPAPTVEPAALFSAETSKAIHDLWQCSSDGLDSQQRHQLKLLLDDYVEIFAARNEDCKQTGLVQHAIETGSAQPIRLRPHRLALTKWQAAEDKVRNIAAAGVIEPSNSSWAAPAVLVRKKESSWWFCMDYRRLNNVIKKDSYPLTRIDNALDYIAGSSWFSSLDLRSSYWQVELAPGARPKTAFTIGQGLWQFRVTPFRLCNAPATFERLMERVLVDEPQSRCIVYLDDLLVHAIDFYGALPNLHEVLTAIRQARLWLNPAKCYLLTKETMFLGHVVSAHGVVTDPAKVAAVRDRPTPANVSELRCFLGLASYNCHFIQGYATIASPVHRLTEKGRPFNWDDACTAAFTQLQTALTRAPVLAYPDVQKAFIVDTNASNMGVGAVLSQQGEEGERAVAYYSRALNRAEKNYCVTRRKLLAVVEAVRHFRPYLHGSHFLIRTDHASLTSLLNFKQPEG</sequence>
<dbReference type="InterPro" id="IPR050951">
    <property type="entry name" value="Retrovirus_Pol_polyprotein"/>
</dbReference>
<dbReference type="FunFam" id="3.10.20.370:FF:000001">
    <property type="entry name" value="Retrovirus-related Pol polyprotein from transposon 17.6-like protein"/>
    <property type="match status" value="1"/>
</dbReference>
<dbReference type="InterPro" id="IPR041577">
    <property type="entry name" value="RT_RNaseH_2"/>
</dbReference>
<keyword evidence="3" id="KW-0511">Multifunctional enzyme</keyword>
<dbReference type="AlphaFoldDB" id="A0A9Q1FRD0"/>
<dbReference type="SUPFAM" id="SSF56672">
    <property type="entry name" value="DNA/RNA polymerases"/>
    <property type="match status" value="1"/>
</dbReference>
<proteinExistence type="inferred from homology"/>
<organism evidence="7 8">
    <name type="scientific">Synaphobranchus kaupii</name>
    <name type="common">Kaup's arrowtooth eel</name>
    <dbReference type="NCBI Taxonomy" id="118154"/>
    <lineage>
        <taxon>Eukaryota</taxon>
        <taxon>Metazoa</taxon>
        <taxon>Chordata</taxon>
        <taxon>Craniata</taxon>
        <taxon>Vertebrata</taxon>
        <taxon>Euteleostomi</taxon>
        <taxon>Actinopterygii</taxon>
        <taxon>Neopterygii</taxon>
        <taxon>Teleostei</taxon>
        <taxon>Anguilliformes</taxon>
        <taxon>Synaphobranchidae</taxon>
        <taxon>Synaphobranchus</taxon>
    </lineage>
</organism>
<comment type="caution">
    <text evidence="7">The sequence shown here is derived from an EMBL/GenBank/DDBJ whole genome shotgun (WGS) entry which is preliminary data.</text>
</comment>
<dbReference type="EMBL" id="JAINUF010000004">
    <property type="protein sequence ID" value="KAJ8364795.1"/>
    <property type="molecule type" value="Genomic_DNA"/>
</dbReference>
<evidence type="ECO:0000313" key="7">
    <source>
        <dbReference type="EMBL" id="KAJ8364795.1"/>
    </source>
</evidence>
<feature type="region of interest" description="Disordered" evidence="4">
    <location>
        <begin position="1"/>
        <end position="31"/>
    </location>
</feature>
<dbReference type="EC" id="3.1.26.4" evidence="2"/>
<evidence type="ECO:0000256" key="3">
    <source>
        <dbReference type="ARBA" id="ARBA00023268"/>
    </source>
</evidence>
<dbReference type="GO" id="GO:0004523">
    <property type="term" value="F:RNA-DNA hybrid ribonuclease activity"/>
    <property type="evidence" value="ECO:0007669"/>
    <property type="project" value="UniProtKB-EC"/>
</dbReference>
<dbReference type="PANTHER" id="PTHR37984">
    <property type="entry name" value="PROTEIN CBG26694"/>
    <property type="match status" value="1"/>
</dbReference>
<gene>
    <name evidence="7" type="ORF">SKAU_G00136260</name>
</gene>
<evidence type="ECO:0000313" key="8">
    <source>
        <dbReference type="Proteomes" id="UP001152622"/>
    </source>
</evidence>
<evidence type="ECO:0000256" key="2">
    <source>
        <dbReference type="ARBA" id="ARBA00012180"/>
    </source>
</evidence>
<name>A0A9Q1FRD0_SYNKA</name>
<dbReference type="PANTHER" id="PTHR37984:SF5">
    <property type="entry name" value="PROTEIN NYNRIN-LIKE"/>
    <property type="match status" value="1"/>
</dbReference>
<keyword evidence="8" id="KW-1185">Reference proteome</keyword>
<dbReference type="Pfam" id="PF17919">
    <property type="entry name" value="RT_RNaseH_2"/>
    <property type="match status" value="1"/>
</dbReference>
<dbReference type="FunFam" id="3.30.70.270:FF:000020">
    <property type="entry name" value="Transposon Tf2-6 polyprotein-like Protein"/>
    <property type="match status" value="1"/>
</dbReference>
<evidence type="ECO:0000259" key="6">
    <source>
        <dbReference type="Pfam" id="PF17919"/>
    </source>
</evidence>
<evidence type="ECO:0000256" key="4">
    <source>
        <dbReference type="SAM" id="MobiDB-lite"/>
    </source>
</evidence>
<dbReference type="Gene3D" id="3.10.20.370">
    <property type="match status" value="1"/>
</dbReference>
<accession>A0A9Q1FRD0</accession>
<evidence type="ECO:0000256" key="1">
    <source>
        <dbReference type="ARBA" id="ARBA00010879"/>
    </source>
</evidence>
<comment type="similarity">
    <text evidence="1">Belongs to the beta type-B retroviral polymerase family. HERV class-II K(HML-2) pol subfamily.</text>
</comment>
<dbReference type="CDD" id="cd01647">
    <property type="entry name" value="RT_LTR"/>
    <property type="match status" value="1"/>
</dbReference>
<feature type="domain" description="Reverse transcriptase/retrotransposon-derived protein RNase H-like" evidence="6">
    <location>
        <begin position="415"/>
        <end position="513"/>
    </location>
</feature>
<dbReference type="InterPro" id="IPR043128">
    <property type="entry name" value="Rev_trsase/Diguanyl_cyclase"/>
</dbReference>
<dbReference type="CDD" id="cd09274">
    <property type="entry name" value="RNase_HI_RT_Ty3"/>
    <property type="match status" value="1"/>
</dbReference>
<dbReference type="Pfam" id="PF00078">
    <property type="entry name" value="RVT_1"/>
    <property type="match status" value="1"/>
</dbReference>
<evidence type="ECO:0000259" key="5">
    <source>
        <dbReference type="Pfam" id="PF00078"/>
    </source>
</evidence>
<dbReference type="Gene3D" id="3.10.10.10">
    <property type="entry name" value="HIV Type 1 Reverse Transcriptase, subunit A, domain 1"/>
    <property type="match status" value="1"/>
</dbReference>
<dbReference type="Gene3D" id="3.30.70.270">
    <property type="match status" value="2"/>
</dbReference>